<sequence>MSRMSSNSVDCSSSRKEPVYNFRNHHETIQESTSDSESDGDDGDTSSDWIPDDEEYHEHQKGEEEDDDSKYVGSENMVGLYDYDEEEEYKEKERTRAYLGNVLDGIDCHETRKYIIDMAILRDETVMANENMKSAKAAYKLAKKEYKRKQKECDARFAKWRLKYAAMDDK</sequence>
<dbReference type="EMBL" id="MN738832">
    <property type="protein sequence ID" value="QHT38508.1"/>
    <property type="molecule type" value="Genomic_DNA"/>
</dbReference>
<proteinExistence type="predicted"/>
<name>A0A6C0FA00_9ZZZZ</name>
<feature type="region of interest" description="Disordered" evidence="1">
    <location>
        <begin position="1"/>
        <end position="77"/>
    </location>
</feature>
<accession>A0A6C0FA00</accession>
<protein>
    <submittedName>
        <fullName evidence="2">Uncharacterized protein</fullName>
    </submittedName>
</protein>
<organism evidence="2">
    <name type="scientific">viral metagenome</name>
    <dbReference type="NCBI Taxonomy" id="1070528"/>
    <lineage>
        <taxon>unclassified sequences</taxon>
        <taxon>metagenomes</taxon>
        <taxon>organismal metagenomes</taxon>
    </lineage>
</organism>
<feature type="compositionally biased region" description="Polar residues" evidence="1">
    <location>
        <begin position="1"/>
        <end position="12"/>
    </location>
</feature>
<feature type="compositionally biased region" description="Basic and acidic residues" evidence="1">
    <location>
        <begin position="13"/>
        <end position="29"/>
    </location>
</feature>
<evidence type="ECO:0000313" key="2">
    <source>
        <dbReference type="EMBL" id="QHT38508.1"/>
    </source>
</evidence>
<feature type="compositionally biased region" description="Acidic residues" evidence="1">
    <location>
        <begin position="34"/>
        <end position="55"/>
    </location>
</feature>
<evidence type="ECO:0000256" key="1">
    <source>
        <dbReference type="SAM" id="MobiDB-lite"/>
    </source>
</evidence>
<reference evidence="2" key="1">
    <citation type="journal article" date="2020" name="Nature">
        <title>Giant virus diversity and host interactions through global metagenomics.</title>
        <authorList>
            <person name="Schulz F."/>
            <person name="Roux S."/>
            <person name="Paez-Espino D."/>
            <person name="Jungbluth S."/>
            <person name="Walsh D.A."/>
            <person name="Denef V.J."/>
            <person name="McMahon K.D."/>
            <person name="Konstantinidis K.T."/>
            <person name="Eloe-Fadrosh E.A."/>
            <person name="Kyrpides N.C."/>
            <person name="Woyke T."/>
        </authorList>
    </citation>
    <scope>NUCLEOTIDE SEQUENCE</scope>
    <source>
        <strain evidence="2">GVMAG-S-ERX556106-38</strain>
    </source>
</reference>
<dbReference type="AlphaFoldDB" id="A0A6C0FA00"/>